<reference evidence="1" key="1">
    <citation type="submission" date="2020-01" db="EMBL/GenBank/DDBJ databases">
        <authorList>
            <consortium name="GenomeTrakr network: Whole genome sequencing for foodborne pathogen traceback"/>
        </authorList>
    </citation>
    <scope>NUCLEOTIDE SEQUENCE</scope>
    <source>
        <strain evidence="1">PSU-2311</strain>
    </source>
</reference>
<dbReference type="EMBL" id="AAXDPX010000010">
    <property type="protein sequence ID" value="EGO6679062.1"/>
    <property type="molecule type" value="Genomic_DNA"/>
</dbReference>
<organism evidence="1 2">
    <name type="scientific">Escherichia coli</name>
    <dbReference type="NCBI Taxonomy" id="562"/>
    <lineage>
        <taxon>Bacteria</taxon>
        <taxon>Pseudomonadati</taxon>
        <taxon>Pseudomonadota</taxon>
        <taxon>Gammaproteobacteria</taxon>
        <taxon>Enterobacterales</taxon>
        <taxon>Enterobacteriaceae</taxon>
        <taxon>Escherichia</taxon>
    </lineage>
</organism>
<name>A0AAN3TSJ7_ECOLX</name>
<protein>
    <submittedName>
        <fullName evidence="1">Uncharacterized protein</fullName>
    </submittedName>
</protein>
<evidence type="ECO:0000313" key="2">
    <source>
        <dbReference type="Proteomes" id="UP000600030"/>
    </source>
</evidence>
<dbReference type="Proteomes" id="UP000600030">
    <property type="component" value="Unassembled WGS sequence"/>
</dbReference>
<dbReference type="AlphaFoldDB" id="A0AAN3TSJ7"/>
<comment type="caution">
    <text evidence="1">The sequence shown here is derived from an EMBL/GenBank/DDBJ whole genome shotgun (WGS) entry which is preliminary data.</text>
</comment>
<sequence length="138" mass="15504">MWAISLLPEHQLTAPPVPLIRTLKAFMRIARVKMPQSQLDNHTVLAGYKTSMSLQWFQYGISIDVLDDGYLTPARATNSGLKSKKTDAKSVFLRPDSDKAWYGSDPMKVYQSSFTTMYSKLSLRQLKKSLTLAMLATG</sequence>
<accession>A0AAN3TSJ7</accession>
<evidence type="ECO:0000313" key="1">
    <source>
        <dbReference type="EMBL" id="EGO6679062.1"/>
    </source>
</evidence>
<proteinExistence type="predicted"/>
<gene>
    <name evidence="1" type="ORF">GTP92_12140</name>
</gene>